<accession>A0A836CCA4</accession>
<gene>
    <name evidence="6" type="ORF">JKP88DRAFT_263979</name>
</gene>
<organism evidence="6 7">
    <name type="scientific">Tribonema minus</name>
    <dbReference type="NCBI Taxonomy" id="303371"/>
    <lineage>
        <taxon>Eukaryota</taxon>
        <taxon>Sar</taxon>
        <taxon>Stramenopiles</taxon>
        <taxon>Ochrophyta</taxon>
        <taxon>PX clade</taxon>
        <taxon>Xanthophyceae</taxon>
        <taxon>Tribonematales</taxon>
        <taxon>Tribonemataceae</taxon>
        <taxon>Tribonema</taxon>
    </lineage>
</organism>
<evidence type="ECO:0000313" key="7">
    <source>
        <dbReference type="Proteomes" id="UP000664859"/>
    </source>
</evidence>
<evidence type="ECO:0000313" key="6">
    <source>
        <dbReference type="EMBL" id="KAG5180312.1"/>
    </source>
</evidence>
<dbReference type="Proteomes" id="UP000664859">
    <property type="component" value="Unassembled WGS sequence"/>
</dbReference>
<dbReference type="Pfam" id="PF00005">
    <property type="entry name" value="ABC_tran"/>
    <property type="match status" value="2"/>
</dbReference>
<dbReference type="AlphaFoldDB" id="A0A836CCA4"/>
<feature type="region of interest" description="Disordered" evidence="4">
    <location>
        <begin position="99"/>
        <end position="124"/>
    </location>
</feature>
<feature type="region of interest" description="Disordered" evidence="4">
    <location>
        <begin position="1"/>
        <end position="82"/>
    </location>
</feature>
<dbReference type="GO" id="GO:0016887">
    <property type="term" value="F:ATP hydrolysis activity"/>
    <property type="evidence" value="ECO:0007669"/>
    <property type="project" value="InterPro"/>
</dbReference>
<dbReference type="InterPro" id="IPR003439">
    <property type="entry name" value="ABC_transporter-like_ATP-bd"/>
</dbReference>
<feature type="compositionally biased region" description="Polar residues" evidence="4">
    <location>
        <begin position="919"/>
        <end position="930"/>
    </location>
</feature>
<reference evidence="6" key="1">
    <citation type="submission" date="2021-02" db="EMBL/GenBank/DDBJ databases">
        <title>First Annotated Genome of the Yellow-green Alga Tribonema minus.</title>
        <authorList>
            <person name="Mahan K.M."/>
        </authorList>
    </citation>
    <scope>NUCLEOTIDE SEQUENCE</scope>
    <source>
        <strain evidence="6">UTEX B ZZ1240</strain>
    </source>
</reference>
<feature type="compositionally biased region" description="Gly residues" evidence="4">
    <location>
        <begin position="354"/>
        <end position="371"/>
    </location>
</feature>
<feature type="region of interest" description="Disordered" evidence="4">
    <location>
        <begin position="310"/>
        <end position="388"/>
    </location>
</feature>
<proteinExistence type="predicted"/>
<keyword evidence="1" id="KW-0677">Repeat</keyword>
<evidence type="ECO:0000259" key="5">
    <source>
        <dbReference type="PROSITE" id="PS50893"/>
    </source>
</evidence>
<dbReference type="Gene3D" id="3.40.50.300">
    <property type="entry name" value="P-loop containing nucleotide triphosphate hydrolases"/>
    <property type="match status" value="3"/>
</dbReference>
<protein>
    <recommendedName>
        <fullName evidence="5">ABC transporter domain-containing protein</fullName>
    </recommendedName>
</protein>
<dbReference type="PROSITE" id="PS50893">
    <property type="entry name" value="ABC_TRANSPORTER_2"/>
    <property type="match status" value="1"/>
</dbReference>
<keyword evidence="3" id="KW-0067">ATP-binding</keyword>
<dbReference type="PROSITE" id="PS00211">
    <property type="entry name" value="ABC_TRANSPORTER_1"/>
    <property type="match status" value="1"/>
</dbReference>
<dbReference type="InterPro" id="IPR017871">
    <property type="entry name" value="ABC_transporter-like_CS"/>
</dbReference>
<dbReference type="EMBL" id="JAFCMP010000401">
    <property type="protein sequence ID" value="KAG5180312.1"/>
    <property type="molecule type" value="Genomic_DNA"/>
</dbReference>
<dbReference type="OrthoDB" id="2110130at2759"/>
<name>A0A836CCA4_9STRA</name>
<feature type="region of interest" description="Disordered" evidence="4">
    <location>
        <begin position="908"/>
        <end position="930"/>
    </location>
</feature>
<feature type="compositionally biased region" description="Gly residues" evidence="4">
    <location>
        <begin position="310"/>
        <end position="345"/>
    </location>
</feature>
<evidence type="ECO:0000256" key="4">
    <source>
        <dbReference type="SAM" id="MobiDB-lite"/>
    </source>
</evidence>
<dbReference type="FunFam" id="3.40.50.300:FF:001197">
    <property type="entry name" value="Putative ATP-binding cassette family ATPase"/>
    <property type="match status" value="1"/>
</dbReference>
<evidence type="ECO:0000256" key="3">
    <source>
        <dbReference type="ARBA" id="ARBA00022840"/>
    </source>
</evidence>
<feature type="compositionally biased region" description="Pro residues" evidence="4">
    <location>
        <begin position="111"/>
        <end position="121"/>
    </location>
</feature>
<dbReference type="SMART" id="SM00382">
    <property type="entry name" value="AAA"/>
    <property type="match status" value="2"/>
</dbReference>
<sequence>MAGGKPKVNAKPQKPKGSGGAAAAAGSSEEPPTKGQLKARRKAEKAAIEAARQAEVNAMMKVYESSDSDGAGSGSDGGDGAAAAEVQYDSFGNIISASRSAAAGAGADSGEPPPPAPPPQRPVRRAAPAPLVDYQQEKEAAAEALTAKLAAGARLSNKERKLVRGREEAAAREAAETRSADPGLSAFALSLAGGAAAEARDDGEVDVRVENFSISAPKSQLFDDATLKLASGRRYGLLGPNGRGKTTLLRFLAARALPLPAGTSVLLVRQEAPASAQAVVQQVLAADERRAALLAEEAALLAEIEAADGDGGGGGGADGGGGGSSGGNGGSGGGGGGGRRGGGSGSSVSHGRSSGKGGRRGGGNSGRGGNAGSHDSDGGGGGGGEGGAAAALAAEDAKWMERLERLRVVGEELVAIGADAAEGRVRVILTANHLDLHAVLWLESHLAEAWRGTVLVVSHDADFLDAVCTDIVHLDEWRKLRYYGAGVDAFRAAAAQNALHAARAAVKDAKAAAAAAAAGAGCRCQGVGRCYGAGVDAFRAAAAAAAAAAGAGGRKGASHTPPAPPPKPRDYTVNFAISSPEEAGDSARYPCLSVLGVGFSGYGDVTDGLPGGGPASAPPPPPLFRGLHFKVDGTTRVAIVGPNGAGKTTLMNMMAGFLEPTEGEVVRDPRLRIGFYGQHLEAQLPPGLSACDHLQRAHAGISAQAARAALGSFGLAGALHLARMGTLSGGQRARVVLASLSLARPHALLLDEPTNHLDLESVAALIDGINAYRGGVVLVSHDARLIRATGCALWVCEGRAAAAAGGSGLRVHAEGFAHYRRAQLRAAAAREAAVAAAAARRVEEGRAARELRLQQLRARRKRADAAARGGGEAAAAAAAAEAEAAAAAVAARQAEVAAVVFGKKRRGAGARARGEELQHTPQQPLMNEPC</sequence>
<keyword evidence="7" id="KW-1185">Reference proteome</keyword>
<feature type="domain" description="ABC transporter" evidence="5">
    <location>
        <begin position="592"/>
        <end position="824"/>
    </location>
</feature>
<dbReference type="SUPFAM" id="SSF52540">
    <property type="entry name" value="P-loop containing nucleoside triphosphate hydrolases"/>
    <property type="match status" value="2"/>
</dbReference>
<dbReference type="CDD" id="cd03221">
    <property type="entry name" value="ABCF_EF-3"/>
    <property type="match status" value="1"/>
</dbReference>
<evidence type="ECO:0000256" key="1">
    <source>
        <dbReference type="ARBA" id="ARBA00022737"/>
    </source>
</evidence>
<feature type="compositionally biased region" description="Gly residues" evidence="4">
    <location>
        <begin position="71"/>
        <end position="80"/>
    </location>
</feature>
<evidence type="ECO:0000256" key="2">
    <source>
        <dbReference type="ARBA" id="ARBA00022741"/>
    </source>
</evidence>
<comment type="caution">
    <text evidence="6">The sequence shown here is derived from an EMBL/GenBank/DDBJ whole genome shotgun (WGS) entry which is preliminary data.</text>
</comment>
<keyword evidence="2" id="KW-0547">Nucleotide-binding</keyword>
<feature type="compositionally biased region" description="Low complexity" evidence="4">
    <location>
        <begin position="99"/>
        <end position="110"/>
    </location>
</feature>
<feature type="region of interest" description="Disordered" evidence="4">
    <location>
        <begin position="551"/>
        <end position="571"/>
    </location>
</feature>
<feature type="compositionally biased region" description="Gly residues" evidence="4">
    <location>
        <begin position="378"/>
        <end position="387"/>
    </location>
</feature>
<dbReference type="InterPro" id="IPR027417">
    <property type="entry name" value="P-loop_NTPase"/>
</dbReference>
<dbReference type="PANTHER" id="PTHR19211">
    <property type="entry name" value="ATP-BINDING TRANSPORT PROTEIN-RELATED"/>
    <property type="match status" value="1"/>
</dbReference>
<dbReference type="InterPro" id="IPR003593">
    <property type="entry name" value="AAA+_ATPase"/>
</dbReference>
<dbReference type="GO" id="GO:0005524">
    <property type="term" value="F:ATP binding"/>
    <property type="evidence" value="ECO:0007669"/>
    <property type="project" value="UniProtKB-KW"/>
</dbReference>
<dbReference type="PANTHER" id="PTHR19211:SF14">
    <property type="entry name" value="ATP-BINDING CASSETTE SUB-FAMILY F MEMBER 1"/>
    <property type="match status" value="1"/>
</dbReference>
<dbReference type="InterPro" id="IPR050611">
    <property type="entry name" value="ABCF"/>
</dbReference>